<comment type="caution">
    <text evidence="5">The sequence shown here is derived from an EMBL/GenBank/DDBJ whole genome shotgun (WGS) entry which is preliminary data.</text>
</comment>
<dbReference type="SUPFAM" id="SSF50129">
    <property type="entry name" value="GroES-like"/>
    <property type="match status" value="1"/>
</dbReference>
<comment type="cofactor">
    <cofactor evidence="1">
        <name>Zn(2+)</name>
        <dbReference type="ChEBI" id="CHEBI:29105"/>
    </cofactor>
</comment>
<dbReference type="InterPro" id="IPR013154">
    <property type="entry name" value="ADH-like_N"/>
</dbReference>
<protein>
    <recommendedName>
        <fullName evidence="4">Alcohol dehydrogenase-like N-terminal domain-containing protein</fullName>
    </recommendedName>
</protein>
<accession>A0AAD9MB37</accession>
<feature type="domain" description="Alcohol dehydrogenase-like N-terminal" evidence="4">
    <location>
        <begin position="19"/>
        <end position="93"/>
    </location>
</feature>
<dbReference type="PANTHER" id="PTHR42813:SF2">
    <property type="entry name" value="DEHYDROGENASE, ZINC-CONTAINING, PUTATIVE (AFU_ORTHOLOGUE AFUA_2G02810)-RELATED"/>
    <property type="match status" value="1"/>
</dbReference>
<dbReference type="AlphaFoldDB" id="A0AAD9MB37"/>
<evidence type="ECO:0000313" key="6">
    <source>
        <dbReference type="Proteomes" id="UP001217918"/>
    </source>
</evidence>
<gene>
    <name evidence="5" type="ORF">P8C59_005086</name>
</gene>
<dbReference type="Gene3D" id="3.90.180.10">
    <property type="entry name" value="Medium-chain alcohol dehydrogenases, catalytic domain"/>
    <property type="match status" value="2"/>
</dbReference>
<evidence type="ECO:0000313" key="5">
    <source>
        <dbReference type="EMBL" id="KAK2070604.1"/>
    </source>
</evidence>
<keyword evidence="3" id="KW-0862">Zinc</keyword>
<dbReference type="Pfam" id="PF08240">
    <property type="entry name" value="ADH_N"/>
    <property type="match status" value="1"/>
</dbReference>
<dbReference type="Proteomes" id="UP001217918">
    <property type="component" value="Unassembled WGS sequence"/>
</dbReference>
<dbReference type="EMBL" id="JAQQPM010000004">
    <property type="protein sequence ID" value="KAK2070604.1"/>
    <property type="molecule type" value="Genomic_DNA"/>
</dbReference>
<dbReference type="PANTHER" id="PTHR42813">
    <property type="entry name" value="ZINC-TYPE ALCOHOL DEHYDROGENASE-LIKE"/>
    <property type="match status" value="1"/>
</dbReference>
<evidence type="ECO:0000256" key="1">
    <source>
        <dbReference type="ARBA" id="ARBA00001947"/>
    </source>
</evidence>
<sequence length="179" mass="20218">MDRKKVSVVDRPIPSIRDPKDIIVKVQATALCGSLTWSHRTASELHTFRGYDQPSGTGFVIGHAFTGLVSEVGSEVKAVQVGDKVVAPFTTCLRPISTAHRQRFRGTLMRRTREKNIRVQMGRCPVHSVFSELLQVLEKTQDQLGFMFDKIMPLTEAAEGYDLFDKMKVQQVIFKPWRG</sequence>
<evidence type="ECO:0000256" key="2">
    <source>
        <dbReference type="ARBA" id="ARBA00022723"/>
    </source>
</evidence>
<evidence type="ECO:0000259" key="4">
    <source>
        <dbReference type="Pfam" id="PF08240"/>
    </source>
</evidence>
<organism evidence="5 6">
    <name type="scientific">Phyllachora maydis</name>
    <dbReference type="NCBI Taxonomy" id="1825666"/>
    <lineage>
        <taxon>Eukaryota</taxon>
        <taxon>Fungi</taxon>
        <taxon>Dikarya</taxon>
        <taxon>Ascomycota</taxon>
        <taxon>Pezizomycotina</taxon>
        <taxon>Sordariomycetes</taxon>
        <taxon>Sordariomycetidae</taxon>
        <taxon>Phyllachorales</taxon>
        <taxon>Phyllachoraceae</taxon>
        <taxon>Phyllachora</taxon>
    </lineage>
</organism>
<name>A0AAD9MB37_9PEZI</name>
<reference evidence="5" key="1">
    <citation type="journal article" date="2023" name="Mol. Plant Microbe Interact.">
        <title>Elucidating the Obligate Nature and Biological Capacity of an Invasive Fungal Corn Pathogen.</title>
        <authorList>
            <person name="MacCready J.S."/>
            <person name="Roggenkamp E.M."/>
            <person name="Gdanetz K."/>
            <person name="Chilvers M.I."/>
        </authorList>
    </citation>
    <scope>NUCLEOTIDE SEQUENCE</scope>
    <source>
        <strain evidence="5">PM02</strain>
    </source>
</reference>
<dbReference type="InterPro" id="IPR011032">
    <property type="entry name" value="GroES-like_sf"/>
</dbReference>
<keyword evidence="6" id="KW-1185">Reference proteome</keyword>
<dbReference type="Gene3D" id="3.40.50.720">
    <property type="entry name" value="NAD(P)-binding Rossmann-like Domain"/>
    <property type="match status" value="1"/>
</dbReference>
<keyword evidence="2" id="KW-0479">Metal-binding</keyword>
<evidence type="ECO:0000256" key="3">
    <source>
        <dbReference type="ARBA" id="ARBA00022833"/>
    </source>
</evidence>
<dbReference type="GO" id="GO:0046872">
    <property type="term" value="F:metal ion binding"/>
    <property type="evidence" value="ECO:0007669"/>
    <property type="project" value="UniProtKB-KW"/>
</dbReference>
<proteinExistence type="predicted"/>